<protein>
    <submittedName>
        <fullName evidence="3">Adenylate/guanylate cyclase domain-containing protein</fullName>
    </submittedName>
</protein>
<dbReference type="Proteomes" id="UP000321571">
    <property type="component" value="Unassembled WGS sequence"/>
</dbReference>
<dbReference type="Gene3D" id="3.40.50.1820">
    <property type="entry name" value="alpha/beta hydrolase"/>
    <property type="match status" value="1"/>
</dbReference>
<reference evidence="3 4" key="1">
    <citation type="submission" date="2019-06" db="EMBL/GenBank/DDBJ databases">
        <title>Aeromicrobium sp. nov., isolated from a maize field.</title>
        <authorList>
            <person name="Lin S.-Y."/>
            <person name="Tsai C.-F."/>
            <person name="Young C.-C."/>
        </authorList>
    </citation>
    <scope>NUCLEOTIDE SEQUENCE [LARGE SCALE GENOMIC DNA]</scope>
    <source>
        <strain evidence="3 4">CC-CFT486</strain>
    </source>
</reference>
<dbReference type="GO" id="GO:0035556">
    <property type="term" value="P:intracellular signal transduction"/>
    <property type="evidence" value="ECO:0007669"/>
    <property type="project" value="InterPro"/>
</dbReference>
<dbReference type="CDD" id="cd07302">
    <property type="entry name" value="CHD"/>
    <property type="match status" value="1"/>
</dbReference>
<accession>A0A5C8NE20</accession>
<dbReference type="InterPro" id="IPR029058">
    <property type="entry name" value="AB_hydrolase_fold"/>
</dbReference>
<dbReference type="PANTHER" id="PTHR43081:SF1">
    <property type="entry name" value="ADENYLATE CYCLASE, TERMINAL-DIFFERENTIATION SPECIFIC"/>
    <property type="match status" value="1"/>
</dbReference>
<dbReference type="OrthoDB" id="9802489at2"/>
<comment type="caution">
    <text evidence="3">The sequence shown here is derived from an EMBL/GenBank/DDBJ whole genome shotgun (WGS) entry which is preliminary data.</text>
</comment>
<name>A0A5C8NE20_9ACTN</name>
<dbReference type="SUPFAM" id="SSF55073">
    <property type="entry name" value="Nucleotide cyclase"/>
    <property type="match status" value="1"/>
</dbReference>
<comment type="similarity">
    <text evidence="1">Belongs to the adenylyl cyclase class-3 family.</text>
</comment>
<dbReference type="AlphaFoldDB" id="A0A5C8NE20"/>
<dbReference type="GO" id="GO:0004016">
    <property type="term" value="F:adenylate cyclase activity"/>
    <property type="evidence" value="ECO:0007669"/>
    <property type="project" value="UniProtKB-ARBA"/>
</dbReference>
<dbReference type="RefSeq" id="WP_147687649.1">
    <property type="nucleotide sequence ID" value="NZ_VDUX01000009.1"/>
</dbReference>
<dbReference type="EMBL" id="VDUX01000009">
    <property type="protein sequence ID" value="TXL56587.1"/>
    <property type="molecule type" value="Genomic_DNA"/>
</dbReference>
<dbReference type="PROSITE" id="PS50125">
    <property type="entry name" value="GUANYLATE_CYCLASE_2"/>
    <property type="match status" value="1"/>
</dbReference>
<evidence type="ECO:0000313" key="4">
    <source>
        <dbReference type="Proteomes" id="UP000321571"/>
    </source>
</evidence>
<dbReference type="PANTHER" id="PTHR43081">
    <property type="entry name" value="ADENYLATE CYCLASE, TERMINAL-DIFFERENTIATION SPECIFIC-RELATED"/>
    <property type="match status" value="1"/>
</dbReference>
<gene>
    <name evidence="3" type="ORF">FHP06_15125</name>
</gene>
<evidence type="ECO:0000256" key="1">
    <source>
        <dbReference type="ARBA" id="ARBA00005381"/>
    </source>
</evidence>
<keyword evidence="4" id="KW-1185">Reference proteome</keyword>
<feature type="domain" description="Guanylate cyclase" evidence="2">
    <location>
        <begin position="290"/>
        <end position="397"/>
    </location>
</feature>
<evidence type="ECO:0000259" key="2">
    <source>
        <dbReference type="PROSITE" id="PS50125"/>
    </source>
</evidence>
<organism evidence="3 4">
    <name type="scientific">Aeromicrobium terrae</name>
    <dbReference type="NCBI Taxonomy" id="2498846"/>
    <lineage>
        <taxon>Bacteria</taxon>
        <taxon>Bacillati</taxon>
        <taxon>Actinomycetota</taxon>
        <taxon>Actinomycetes</taxon>
        <taxon>Propionibacteriales</taxon>
        <taxon>Nocardioidaceae</taxon>
        <taxon>Aeromicrobium</taxon>
    </lineage>
</organism>
<sequence length="496" mass="53662">MDPVPTHYLDRDGAALAYQVLGNGPVDVVVFLEIGMHLDLCWTDPDIHRIFERSAAYSRTVHLQRRGFGLSDRVTYAPTVEQQADDVLAIMDAIGMRRATLVGLLGTAAPLALLAAKAPERVNGLVFYNPMFQGPRSSSELEGWTEAEAATLVNGYRQAFANWGSGDIIGVWDSELATSFNRRLMGLLERCSATPAAAQAYFDWLLEIDVRDVLKSVQVPARVLHLPSGVMPEAACKHAAELMPDGVFYELDPTPPGASIGQAWMRVAQHIEEVATGSHHRADLDRFLGTVLFTDVASSTELLARVGDTKYREMRADHERLVRLAVENTGGRLATVAGDGTMSVFDGPSKALRCAEIVLADAREIGIEVRCGVHTGELERDGLNVAGMAVHIGARVGAAADPGGVMVSQTVHDLVVGSGMTFESRGLHELKGVPGRWELFAVKHVRDQSGSLPSEESMKTPIDKVALTTARRAPGLARTALRVVHAAERRRARING</sequence>
<dbReference type="Pfam" id="PF00211">
    <property type="entry name" value="Guanylate_cyc"/>
    <property type="match status" value="1"/>
</dbReference>
<dbReference type="GO" id="GO:0009190">
    <property type="term" value="P:cyclic nucleotide biosynthetic process"/>
    <property type="evidence" value="ECO:0007669"/>
    <property type="project" value="InterPro"/>
</dbReference>
<dbReference type="Gene3D" id="3.30.70.1230">
    <property type="entry name" value="Nucleotide cyclase"/>
    <property type="match status" value="1"/>
</dbReference>
<dbReference type="SMART" id="SM00044">
    <property type="entry name" value="CYCc"/>
    <property type="match status" value="1"/>
</dbReference>
<proteinExistence type="inferred from homology"/>
<dbReference type="SUPFAM" id="SSF53474">
    <property type="entry name" value="alpha/beta-Hydrolases"/>
    <property type="match status" value="1"/>
</dbReference>
<dbReference type="InterPro" id="IPR001054">
    <property type="entry name" value="A/G_cyclase"/>
</dbReference>
<dbReference type="InterPro" id="IPR029787">
    <property type="entry name" value="Nucleotide_cyclase"/>
</dbReference>
<dbReference type="InterPro" id="IPR050697">
    <property type="entry name" value="Adenylyl/Guanylyl_Cyclase_3/4"/>
</dbReference>
<evidence type="ECO:0000313" key="3">
    <source>
        <dbReference type="EMBL" id="TXL56587.1"/>
    </source>
</evidence>